<dbReference type="GO" id="GO:0005634">
    <property type="term" value="C:nucleus"/>
    <property type="evidence" value="ECO:0007669"/>
    <property type="project" value="UniProtKB-SubCell"/>
</dbReference>
<evidence type="ECO:0000259" key="9">
    <source>
        <dbReference type="PROSITE" id="PS50048"/>
    </source>
</evidence>
<keyword evidence="7" id="KW-0539">Nucleus</keyword>
<keyword evidence="8" id="KW-0175">Coiled coil</keyword>
<keyword evidence="5" id="KW-0238">DNA-binding</keyword>
<dbReference type="SMART" id="SM00066">
    <property type="entry name" value="GAL4"/>
    <property type="match status" value="1"/>
</dbReference>
<gene>
    <name evidence="10" type="ORF">EDD36DRAFT_55895</name>
</gene>
<dbReference type="PROSITE" id="PS50048">
    <property type="entry name" value="ZN2_CY6_FUNGAL_2"/>
    <property type="match status" value="1"/>
</dbReference>
<accession>A0AAN6DQU6</accession>
<dbReference type="PROSITE" id="PS00463">
    <property type="entry name" value="ZN2_CY6_FUNGAL_1"/>
    <property type="match status" value="1"/>
</dbReference>
<evidence type="ECO:0000256" key="3">
    <source>
        <dbReference type="ARBA" id="ARBA00022833"/>
    </source>
</evidence>
<dbReference type="InterPro" id="IPR052202">
    <property type="entry name" value="Yeast_MetPath_Reg"/>
</dbReference>
<dbReference type="InterPro" id="IPR007219">
    <property type="entry name" value="XnlR_reg_dom"/>
</dbReference>
<dbReference type="PANTHER" id="PTHR47782:SF1">
    <property type="entry name" value="PYRIMIDINE PATHWAY REGULATORY PROTEIN 1"/>
    <property type="match status" value="1"/>
</dbReference>
<dbReference type="GO" id="GO:0008270">
    <property type="term" value="F:zinc ion binding"/>
    <property type="evidence" value="ECO:0007669"/>
    <property type="project" value="InterPro"/>
</dbReference>
<feature type="domain" description="Zn(2)-C6 fungal-type" evidence="9">
    <location>
        <begin position="9"/>
        <end position="39"/>
    </location>
</feature>
<dbReference type="SMART" id="SM00906">
    <property type="entry name" value="Fungal_trans"/>
    <property type="match status" value="1"/>
</dbReference>
<keyword evidence="2" id="KW-0479">Metal-binding</keyword>
<protein>
    <recommendedName>
        <fullName evidence="9">Zn(2)-C6 fungal-type domain-containing protein</fullName>
    </recommendedName>
</protein>
<organism evidence="10 11">
    <name type="scientific">Exophiala viscosa</name>
    <dbReference type="NCBI Taxonomy" id="2486360"/>
    <lineage>
        <taxon>Eukaryota</taxon>
        <taxon>Fungi</taxon>
        <taxon>Dikarya</taxon>
        <taxon>Ascomycota</taxon>
        <taxon>Pezizomycotina</taxon>
        <taxon>Eurotiomycetes</taxon>
        <taxon>Chaetothyriomycetidae</taxon>
        <taxon>Chaetothyriales</taxon>
        <taxon>Herpotrichiellaceae</taxon>
        <taxon>Exophiala</taxon>
    </lineage>
</organism>
<evidence type="ECO:0000256" key="5">
    <source>
        <dbReference type="ARBA" id="ARBA00023125"/>
    </source>
</evidence>
<reference evidence="10" key="1">
    <citation type="journal article" date="2022" name="bioRxiv">
        <title>Deciphering the potential niche of two novel black yeast fungi from a biological soil crust based on their genomes, phenotypes, and melanin regulation.</title>
        <authorList>
            <consortium name="DOE Joint Genome Institute"/>
            <person name="Carr E.C."/>
            <person name="Barton Q."/>
            <person name="Grambo S."/>
            <person name="Sullivan M."/>
            <person name="Renfro C.M."/>
            <person name="Kuo A."/>
            <person name="Pangilinan J."/>
            <person name="Lipzen A."/>
            <person name="Keymanesh K."/>
            <person name="Savage E."/>
            <person name="Barry K."/>
            <person name="Grigoriev I.V."/>
            <person name="Riekhof W.R."/>
            <person name="Harris S.S."/>
        </authorList>
    </citation>
    <scope>NUCLEOTIDE SEQUENCE</scope>
    <source>
        <strain evidence="10">JF 03-4F</strain>
    </source>
</reference>
<dbReference type="EMBL" id="MU404359">
    <property type="protein sequence ID" value="KAI1609783.1"/>
    <property type="molecule type" value="Genomic_DNA"/>
</dbReference>
<dbReference type="GO" id="GO:0000981">
    <property type="term" value="F:DNA-binding transcription factor activity, RNA polymerase II-specific"/>
    <property type="evidence" value="ECO:0007669"/>
    <property type="project" value="InterPro"/>
</dbReference>
<dbReference type="Gene3D" id="4.10.240.10">
    <property type="entry name" value="Zn(2)-C6 fungal-type DNA-binding domain"/>
    <property type="match status" value="1"/>
</dbReference>
<dbReference type="GO" id="GO:0043565">
    <property type="term" value="F:sequence-specific DNA binding"/>
    <property type="evidence" value="ECO:0007669"/>
    <property type="project" value="TreeGrafter"/>
</dbReference>
<evidence type="ECO:0000256" key="1">
    <source>
        <dbReference type="ARBA" id="ARBA00004123"/>
    </source>
</evidence>
<sequence>MADPGAAPACTKCRTHRVKCDRQLPKCSRCLRIGHDCQYPVRNPVRTYINCVMELEAEIARLEQELREAENLPSGAPVQDETTGPTDEAVVMELLTGNPSPLSVHSESLIENLFSSTDAKEKDSVQSLIDDIEQASLSAIVVPETSSSHDFYLRPLILNATLPVNPASLKAIPKPLHLPQKSIAEKVFFKYRQSVLPDLPFMTEDSVYQHLQATYQPTAPSYSLFVTALMLATTAVHLSPGSVERASSLHRTAVLHLETAFSSAAEPQPLRDLEASIGLAYYAALTGDDYSDPWALSGIAMRVCVDLGLHKFADTNQKRRLFWSAFALDRKMAVARSLPLGLPDKTISADFPSSISYPFKLYISLSEIYAMQRNPDIERCRDIRIQLDDCVQSYRLQGHSRAILNAMSNLPRGCWLS</sequence>
<evidence type="ECO:0000256" key="7">
    <source>
        <dbReference type="ARBA" id="ARBA00023242"/>
    </source>
</evidence>
<dbReference type="GO" id="GO:0006351">
    <property type="term" value="P:DNA-templated transcription"/>
    <property type="evidence" value="ECO:0007669"/>
    <property type="project" value="InterPro"/>
</dbReference>
<dbReference type="CDD" id="cd00067">
    <property type="entry name" value="GAL4"/>
    <property type="match status" value="1"/>
</dbReference>
<evidence type="ECO:0000256" key="8">
    <source>
        <dbReference type="SAM" id="Coils"/>
    </source>
</evidence>
<dbReference type="Pfam" id="PF04082">
    <property type="entry name" value="Fungal_trans"/>
    <property type="match status" value="1"/>
</dbReference>
<dbReference type="Proteomes" id="UP001203852">
    <property type="component" value="Unassembled WGS sequence"/>
</dbReference>
<name>A0AAN6DQU6_9EURO</name>
<dbReference type="InterPro" id="IPR036864">
    <property type="entry name" value="Zn2-C6_fun-type_DNA-bd_sf"/>
</dbReference>
<dbReference type="AlphaFoldDB" id="A0AAN6DQU6"/>
<keyword evidence="4" id="KW-0805">Transcription regulation</keyword>
<comment type="caution">
    <text evidence="10">The sequence shown here is derived from an EMBL/GenBank/DDBJ whole genome shotgun (WGS) entry which is preliminary data.</text>
</comment>
<dbReference type="InterPro" id="IPR001138">
    <property type="entry name" value="Zn2Cys6_DnaBD"/>
</dbReference>
<evidence type="ECO:0000256" key="2">
    <source>
        <dbReference type="ARBA" id="ARBA00022723"/>
    </source>
</evidence>
<dbReference type="GO" id="GO:0045944">
    <property type="term" value="P:positive regulation of transcription by RNA polymerase II"/>
    <property type="evidence" value="ECO:0007669"/>
    <property type="project" value="TreeGrafter"/>
</dbReference>
<evidence type="ECO:0000256" key="6">
    <source>
        <dbReference type="ARBA" id="ARBA00023163"/>
    </source>
</evidence>
<dbReference type="SUPFAM" id="SSF57701">
    <property type="entry name" value="Zn2/Cys6 DNA-binding domain"/>
    <property type="match status" value="1"/>
</dbReference>
<keyword evidence="11" id="KW-1185">Reference proteome</keyword>
<evidence type="ECO:0000313" key="10">
    <source>
        <dbReference type="EMBL" id="KAI1609783.1"/>
    </source>
</evidence>
<evidence type="ECO:0000313" key="11">
    <source>
        <dbReference type="Proteomes" id="UP001203852"/>
    </source>
</evidence>
<comment type="subcellular location">
    <subcellularLocation>
        <location evidence="1">Nucleus</location>
    </subcellularLocation>
</comment>
<proteinExistence type="predicted"/>
<keyword evidence="6" id="KW-0804">Transcription</keyword>
<feature type="coiled-coil region" evidence="8">
    <location>
        <begin position="45"/>
        <end position="72"/>
    </location>
</feature>
<keyword evidence="3" id="KW-0862">Zinc</keyword>
<evidence type="ECO:0000256" key="4">
    <source>
        <dbReference type="ARBA" id="ARBA00023015"/>
    </source>
</evidence>
<dbReference type="CDD" id="cd12148">
    <property type="entry name" value="fungal_TF_MHR"/>
    <property type="match status" value="1"/>
</dbReference>
<dbReference type="PANTHER" id="PTHR47782">
    <property type="entry name" value="ZN(II)2CYS6 TRANSCRIPTION FACTOR (EUROFUNG)-RELATED"/>
    <property type="match status" value="1"/>
</dbReference>
<dbReference type="Pfam" id="PF00172">
    <property type="entry name" value="Zn_clus"/>
    <property type="match status" value="1"/>
</dbReference>